<dbReference type="Pfam" id="PF00589">
    <property type="entry name" value="Phage_integrase"/>
    <property type="match status" value="1"/>
</dbReference>
<dbReference type="Gene3D" id="1.10.150.130">
    <property type="match status" value="1"/>
</dbReference>
<evidence type="ECO:0000256" key="4">
    <source>
        <dbReference type="ARBA" id="ARBA00023172"/>
    </source>
</evidence>
<comment type="similarity">
    <text evidence="1">Belongs to the 'phage' integrase family.</text>
</comment>
<dbReference type="InterPro" id="IPR010998">
    <property type="entry name" value="Integrase_recombinase_N"/>
</dbReference>
<dbReference type="InterPro" id="IPR011010">
    <property type="entry name" value="DNA_brk_join_enz"/>
</dbReference>
<evidence type="ECO:0000313" key="8">
    <source>
        <dbReference type="EMBL" id="MDO6963979.1"/>
    </source>
</evidence>
<evidence type="ECO:0000256" key="1">
    <source>
        <dbReference type="ARBA" id="ARBA00008857"/>
    </source>
</evidence>
<organism evidence="8 9">
    <name type="scientific">Rhizobium alvei</name>
    <dbReference type="NCBI Taxonomy" id="1132659"/>
    <lineage>
        <taxon>Bacteria</taxon>
        <taxon>Pseudomonadati</taxon>
        <taxon>Pseudomonadota</taxon>
        <taxon>Alphaproteobacteria</taxon>
        <taxon>Hyphomicrobiales</taxon>
        <taxon>Rhizobiaceae</taxon>
        <taxon>Rhizobium/Agrobacterium group</taxon>
        <taxon>Rhizobium</taxon>
    </lineage>
</organism>
<evidence type="ECO:0000259" key="7">
    <source>
        <dbReference type="PROSITE" id="PS51900"/>
    </source>
</evidence>
<dbReference type="InterPro" id="IPR044068">
    <property type="entry name" value="CB"/>
</dbReference>
<evidence type="ECO:0000313" key="9">
    <source>
        <dbReference type="Proteomes" id="UP001174932"/>
    </source>
</evidence>
<feature type="domain" description="Core-binding (CB)" evidence="7">
    <location>
        <begin position="64"/>
        <end position="147"/>
    </location>
</feature>
<accession>A0ABT8YJV3</accession>
<gene>
    <name evidence="8" type="ORF">Q4481_08425</name>
</gene>
<feature type="domain" description="Tyr recombinase" evidence="6">
    <location>
        <begin position="181"/>
        <end position="389"/>
    </location>
</feature>
<evidence type="ECO:0000256" key="2">
    <source>
        <dbReference type="ARBA" id="ARBA00022908"/>
    </source>
</evidence>
<comment type="caution">
    <text evidence="8">The sequence shown here is derived from an EMBL/GenBank/DDBJ whole genome shotgun (WGS) entry which is preliminary data.</text>
</comment>
<dbReference type="PROSITE" id="PS51898">
    <property type="entry name" value="TYR_RECOMBINASE"/>
    <property type="match status" value="1"/>
</dbReference>
<reference evidence="8" key="2">
    <citation type="submission" date="2023-07" db="EMBL/GenBank/DDBJ databases">
        <authorList>
            <person name="Shen H."/>
        </authorList>
    </citation>
    <scope>NUCLEOTIDE SEQUENCE</scope>
    <source>
        <strain evidence="8">TNR-22</strain>
    </source>
</reference>
<dbReference type="InterPro" id="IPR013762">
    <property type="entry name" value="Integrase-like_cat_sf"/>
</dbReference>
<evidence type="ECO:0000256" key="3">
    <source>
        <dbReference type="ARBA" id="ARBA00023125"/>
    </source>
</evidence>
<dbReference type="Proteomes" id="UP001174932">
    <property type="component" value="Unassembled WGS sequence"/>
</dbReference>
<evidence type="ECO:0000259" key="6">
    <source>
        <dbReference type="PROSITE" id="PS51898"/>
    </source>
</evidence>
<keyword evidence="3 5" id="KW-0238">DNA-binding</keyword>
<keyword evidence="2" id="KW-0229">DNA integration</keyword>
<dbReference type="InterPro" id="IPR002104">
    <property type="entry name" value="Integrase_catalytic"/>
</dbReference>
<dbReference type="PANTHER" id="PTHR30349">
    <property type="entry name" value="PHAGE INTEGRASE-RELATED"/>
    <property type="match status" value="1"/>
</dbReference>
<dbReference type="PROSITE" id="PS51900">
    <property type="entry name" value="CB"/>
    <property type="match status" value="1"/>
</dbReference>
<dbReference type="SUPFAM" id="SSF56349">
    <property type="entry name" value="DNA breaking-rejoining enzymes"/>
    <property type="match status" value="1"/>
</dbReference>
<reference evidence="8" key="1">
    <citation type="journal article" date="2015" name="Int. J. Syst. Evol. Microbiol.">
        <title>Rhizobium alvei sp. nov., isolated from a freshwater river.</title>
        <authorList>
            <person name="Sheu S.Y."/>
            <person name="Huang H.W."/>
            <person name="Young C.C."/>
            <person name="Chen W.M."/>
        </authorList>
    </citation>
    <scope>NUCLEOTIDE SEQUENCE</scope>
    <source>
        <strain evidence="8">TNR-22</strain>
    </source>
</reference>
<dbReference type="InterPro" id="IPR050090">
    <property type="entry name" value="Tyrosine_recombinase_XerCD"/>
</dbReference>
<keyword evidence="9" id="KW-1185">Reference proteome</keyword>
<dbReference type="Gene3D" id="1.10.443.10">
    <property type="entry name" value="Intergrase catalytic core"/>
    <property type="match status" value="1"/>
</dbReference>
<dbReference type="PANTHER" id="PTHR30349:SF64">
    <property type="entry name" value="PROPHAGE INTEGRASE INTD-RELATED"/>
    <property type="match status" value="1"/>
</dbReference>
<sequence length="396" mass="43225">MSVRKRTWTTPAGDQKSAWVVDYTDMAGKRRLKTFAKKKEADQFAATAAVEVREGVHVADSASVTVAKAGALWIASGETAGLERSTINQRKSHLANHIVPLIGPTLLSKLTVPVIRDFEDKLRAGGRSAAMTKKVLTSLGSILADANERGLAMRNPVRDIKGSRNGREKRQENRLRKRLEVGVDIPTREEVKALLGALSPHWRPLVITAVFTGMRSSELRGLRWQDVNFKHEEIRVAQRADQFGEIGPPKSSAGVRTIPVPTVVINALKELKLKSSDSALVFANPDGEPRSHTNIIDKGLIPAMIAAGVTIKTSEIDSDGNPVLKAKYTGLHSLRHFYASWCINRKEDGGLGLPPKMVQERLGHASITMTFDTYGHLFPRGDDGGELADAALSLLK</sequence>
<dbReference type="CDD" id="cd01189">
    <property type="entry name" value="INT_ICEBs1_C_like"/>
    <property type="match status" value="1"/>
</dbReference>
<dbReference type="EMBL" id="JAUOZU010000006">
    <property type="protein sequence ID" value="MDO6963979.1"/>
    <property type="molecule type" value="Genomic_DNA"/>
</dbReference>
<dbReference type="RefSeq" id="WP_304375893.1">
    <property type="nucleotide sequence ID" value="NZ_JAUOZU010000006.1"/>
</dbReference>
<proteinExistence type="inferred from homology"/>
<protein>
    <submittedName>
        <fullName evidence="8">Tyrosine-type recombinase/integrase</fullName>
    </submittedName>
</protein>
<evidence type="ECO:0000256" key="5">
    <source>
        <dbReference type="PROSITE-ProRule" id="PRU01248"/>
    </source>
</evidence>
<keyword evidence="4" id="KW-0233">DNA recombination</keyword>
<name>A0ABT8YJV3_9HYPH</name>